<sequence length="98" mass="10752">QSCIETIDKWSVPCDAANSNPRSPFSVPKVPLFKFGFLVRSLTLHLGPDSIPHRVLVRVRVQISDPYLGQVCVLDWVPHLGPCLGLTLASNHRSGPVP</sequence>
<protein>
    <submittedName>
        <fullName evidence="1">Uncharacterized protein</fullName>
    </submittedName>
</protein>
<keyword evidence="2" id="KW-1185">Reference proteome</keyword>
<dbReference type="Gramene" id="evm.model.09.1143">
    <property type="protein sequence ID" value="cds.evm.model.09.1143"/>
    <property type="gene ID" value="evm.TU.09.1143"/>
</dbReference>
<evidence type="ECO:0000313" key="2">
    <source>
        <dbReference type="Proteomes" id="UP000596661"/>
    </source>
</evidence>
<dbReference type="EMBL" id="UZAU01000754">
    <property type="status" value="NOT_ANNOTATED_CDS"/>
    <property type="molecule type" value="Genomic_DNA"/>
</dbReference>
<name>A0A803QDH9_CANSA</name>
<reference evidence="1" key="1">
    <citation type="submission" date="2018-11" db="EMBL/GenBank/DDBJ databases">
        <authorList>
            <person name="Grassa J C."/>
        </authorList>
    </citation>
    <scope>NUCLEOTIDE SEQUENCE [LARGE SCALE GENOMIC DNA]</scope>
</reference>
<reference evidence="1" key="2">
    <citation type="submission" date="2021-03" db="UniProtKB">
        <authorList>
            <consortium name="EnsemblPlants"/>
        </authorList>
    </citation>
    <scope>IDENTIFICATION</scope>
</reference>
<evidence type="ECO:0000313" key="1">
    <source>
        <dbReference type="EnsemblPlants" id="cds.evm.model.09.1143"/>
    </source>
</evidence>
<accession>A0A803QDH9</accession>
<dbReference type="Proteomes" id="UP000596661">
    <property type="component" value="Chromosome 9"/>
</dbReference>
<dbReference type="EnsemblPlants" id="evm.model.09.1143">
    <property type="protein sequence ID" value="cds.evm.model.09.1143"/>
    <property type="gene ID" value="evm.TU.09.1143"/>
</dbReference>
<dbReference type="AlphaFoldDB" id="A0A803QDH9"/>
<proteinExistence type="predicted"/>
<organism evidence="1 2">
    <name type="scientific">Cannabis sativa</name>
    <name type="common">Hemp</name>
    <name type="synonym">Marijuana</name>
    <dbReference type="NCBI Taxonomy" id="3483"/>
    <lineage>
        <taxon>Eukaryota</taxon>
        <taxon>Viridiplantae</taxon>
        <taxon>Streptophyta</taxon>
        <taxon>Embryophyta</taxon>
        <taxon>Tracheophyta</taxon>
        <taxon>Spermatophyta</taxon>
        <taxon>Magnoliopsida</taxon>
        <taxon>eudicotyledons</taxon>
        <taxon>Gunneridae</taxon>
        <taxon>Pentapetalae</taxon>
        <taxon>rosids</taxon>
        <taxon>fabids</taxon>
        <taxon>Rosales</taxon>
        <taxon>Cannabaceae</taxon>
        <taxon>Cannabis</taxon>
    </lineage>
</organism>